<reference evidence="3 4" key="1">
    <citation type="journal article" date="2021" name="bioRxiv">
        <title>The Gossypium anomalum genome as a resource for cotton improvement and evolutionary analysis of hybrid incompatibility.</title>
        <authorList>
            <person name="Grover C.E."/>
            <person name="Yuan D."/>
            <person name="Arick M.A."/>
            <person name="Miller E.R."/>
            <person name="Hu G."/>
            <person name="Peterson D.G."/>
            <person name="Wendel J.F."/>
            <person name="Udall J.A."/>
        </authorList>
    </citation>
    <scope>NUCLEOTIDE SEQUENCE [LARGE SCALE GENOMIC DNA]</scope>
    <source>
        <strain evidence="3">JFW-Udall</strain>
        <tissue evidence="3">Leaf</tissue>
    </source>
</reference>
<dbReference type="Proteomes" id="UP000701853">
    <property type="component" value="Chromosome 2"/>
</dbReference>
<evidence type="ECO:0000313" key="4">
    <source>
        <dbReference type="Proteomes" id="UP000701853"/>
    </source>
</evidence>
<dbReference type="PANTHER" id="PTHR46033">
    <property type="entry name" value="PROTEIN MAIN-LIKE 2"/>
    <property type="match status" value="1"/>
</dbReference>
<dbReference type="InterPro" id="IPR044824">
    <property type="entry name" value="MAIN-like"/>
</dbReference>
<name>A0A8J5ZG16_9ROSI</name>
<dbReference type="Pfam" id="PF10536">
    <property type="entry name" value="PMD"/>
    <property type="match status" value="1"/>
</dbReference>
<feature type="region of interest" description="Disordered" evidence="1">
    <location>
        <begin position="394"/>
        <end position="432"/>
    </location>
</feature>
<keyword evidence="4" id="KW-1185">Reference proteome</keyword>
<dbReference type="OrthoDB" id="1503671at2759"/>
<protein>
    <recommendedName>
        <fullName evidence="2">Aminotransferase-like plant mobile domain-containing protein</fullName>
    </recommendedName>
</protein>
<dbReference type="InterPro" id="IPR019557">
    <property type="entry name" value="AminoTfrase-like_pln_mobile"/>
</dbReference>
<sequence>MARELIRLDKKHIFVDQMTMSVDRVLQCDIRNMFGPPSPLIENYSPEAGFWHVATIGRGCKLDSKLISALVERWRLETYTFHLPCGECTITLEDVHLQVGLPLDGYAVTGFASSTDWEAMCYELLGAIPDKINGGRIEMGWLRDTFPEPNNDSTELERIRYARAYILEMIEGYLMTNLSRNLVHLRWLLKLVDFRAAGELSWGSTMLATLYKEMRGATRPNKAKIGGCLSLLQSRARFRFPFLCPRVDHPYTFLLITRWNHSASYVEIPTSLEDIRLLLDQRSEAEFQWTPYEDPAIWAVIPHEFFQNPNVWHVNVPLVFDEEHKVDLRQLHTDWPRFWSHYIEMWETQYDYIPTREPIIIPELACVAEYMSWFKIHGKPYLLLEDERRRQIHAQRERQGLLNPRRRDDDAGPSAAPTQSSSPTVQRMTPTS</sequence>
<feature type="compositionally biased region" description="Low complexity" evidence="1">
    <location>
        <begin position="413"/>
        <end position="424"/>
    </location>
</feature>
<dbReference type="PANTHER" id="PTHR46033:SF8">
    <property type="entry name" value="PROTEIN MAINTENANCE OF MERISTEMS-LIKE"/>
    <property type="match status" value="1"/>
</dbReference>
<evidence type="ECO:0000259" key="2">
    <source>
        <dbReference type="Pfam" id="PF10536"/>
    </source>
</evidence>
<gene>
    <name evidence="3" type="ORF">CXB51_003142</name>
</gene>
<feature type="compositionally biased region" description="Basic and acidic residues" evidence="1">
    <location>
        <begin position="394"/>
        <end position="410"/>
    </location>
</feature>
<dbReference type="EMBL" id="JAHUZN010000002">
    <property type="protein sequence ID" value="KAG8501045.1"/>
    <property type="molecule type" value="Genomic_DNA"/>
</dbReference>
<organism evidence="3 4">
    <name type="scientific">Gossypium anomalum</name>
    <dbReference type="NCBI Taxonomy" id="47600"/>
    <lineage>
        <taxon>Eukaryota</taxon>
        <taxon>Viridiplantae</taxon>
        <taxon>Streptophyta</taxon>
        <taxon>Embryophyta</taxon>
        <taxon>Tracheophyta</taxon>
        <taxon>Spermatophyta</taxon>
        <taxon>Magnoliopsida</taxon>
        <taxon>eudicotyledons</taxon>
        <taxon>Gunneridae</taxon>
        <taxon>Pentapetalae</taxon>
        <taxon>rosids</taxon>
        <taxon>malvids</taxon>
        <taxon>Malvales</taxon>
        <taxon>Malvaceae</taxon>
        <taxon>Malvoideae</taxon>
        <taxon>Gossypium</taxon>
    </lineage>
</organism>
<evidence type="ECO:0000256" key="1">
    <source>
        <dbReference type="SAM" id="MobiDB-lite"/>
    </source>
</evidence>
<evidence type="ECO:0000313" key="3">
    <source>
        <dbReference type="EMBL" id="KAG8501045.1"/>
    </source>
</evidence>
<dbReference type="AlphaFoldDB" id="A0A8J5ZG16"/>
<proteinExistence type="predicted"/>
<feature type="domain" description="Aminotransferase-like plant mobile" evidence="2">
    <location>
        <begin position="60"/>
        <end position="319"/>
    </location>
</feature>
<dbReference type="GO" id="GO:0010073">
    <property type="term" value="P:meristem maintenance"/>
    <property type="evidence" value="ECO:0007669"/>
    <property type="project" value="InterPro"/>
</dbReference>
<accession>A0A8J5ZG16</accession>
<comment type="caution">
    <text evidence="3">The sequence shown here is derived from an EMBL/GenBank/DDBJ whole genome shotgun (WGS) entry which is preliminary data.</text>
</comment>